<accession>A0ABT3ZB62</accession>
<dbReference type="InterPro" id="IPR050147">
    <property type="entry name" value="Ser/Thr_Dehydratase"/>
</dbReference>
<keyword evidence="6" id="KW-1185">Reference proteome</keyword>
<dbReference type="CDD" id="cd01562">
    <property type="entry name" value="Thr-dehyd"/>
    <property type="match status" value="1"/>
</dbReference>
<protein>
    <submittedName>
        <fullName evidence="5">Hydroxyectoine utilization dehydratase EutB</fullName>
        <ecNumber evidence="5">4.3.1.19</ecNumber>
    </submittedName>
</protein>
<evidence type="ECO:0000256" key="2">
    <source>
        <dbReference type="ARBA" id="ARBA00022898"/>
    </source>
</evidence>
<evidence type="ECO:0000313" key="6">
    <source>
        <dbReference type="Proteomes" id="UP001073227"/>
    </source>
</evidence>
<dbReference type="EMBL" id="JAOVZR010000001">
    <property type="protein sequence ID" value="MCY0148564.1"/>
    <property type="molecule type" value="Genomic_DNA"/>
</dbReference>
<feature type="domain" description="Tryptophan synthase beta chain-like PALP" evidence="4">
    <location>
        <begin position="21"/>
        <end position="309"/>
    </location>
</feature>
<reference evidence="5" key="1">
    <citation type="submission" date="2022-10" db="EMBL/GenBank/DDBJ databases">
        <title>Hoeflea sp. G2-23, isolated from marine algae.</title>
        <authorList>
            <person name="Kristyanto S."/>
            <person name="Kim J.M."/>
            <person name="Jeon C.O."/>
        </authorList>
    </citation>
    <scope>NUCLEOTIDE SEQUENCE</scope>
    <source>
        <strain evidence="5">G2-23</strain>
    </source>
</reference>
<dbReference type="PANTHER" id="PTHR48078">
    <property type="entry name" value="THREONINE DEHYDRATASE, MITOCHONDRIAL-RELATED"/>
    <property type="match status" value="1"/>
</dbReference>
<dbReference type="InterPro" id="IPR014333">
    <property type="entry name" value="Ectoine_EutB"/>
</dbReference>
<comment type="cofactor">
    <cofactor evidence="1">
        <name>pyridoxal 5'-phosphate</name>
        <dbReference type="ChEBI" id="CHEBI:597326"/>
    </cofactor>
</comment>
<dbReference type="InterPro" id="IPR000634">
    <property type="entry name" value="Ser/Thr_deHydtase_PyrdxlP-BS"/>
</dbReference>
<dbReference type="SUPFAM" id="SSF53686">
    <property type="entry name" value="Tryptophan synthase beta subunit-like PLP-dependent enzymes"/>
    <property type="match status" value="1"/>
</dbReference>
<keyword evidence="2" id="KW-0663">Pyridoxal phosphate</keyword>
<dbReference type="Gene3D" id="3.40.50.1100">
    <property type="match status" value="2"/>
</dbReference>
<dbReference type="PROSITE" id="PS00165">
    <property type="entry name" value="DEHYDRATASE_SER_THR"/>
    <property type="match status" value="1"/>
</dbReference>
<evidence type="ECO:0000259" key="4">
    <source>
        <dbReference type="Pfam" id="PF00291"/>
    </source>
</evidence>
<proteinExistence type="predicted"/>
<dbReference type="EC" id="4.3.1.19" evidence="5"/>
<dbReference type="GO" id="GO:0004794">
    <property type="term" value="F:threonine deaminase activity"/>
    <property type="evidence" value="ECO:0007669"/>
    <property type="project" value="UniProtKB-EC"/>
</dbReference>
<dbReference type="RefSeq" id="WP_267654118.1">
    <property type="nucleotide sequence ID" value="NZ_JAOVZR010000001.1"/>
</dbReference>
<dbReference type="NCBIfam" id="TIGR02991">
    <property type="entry name" value="ectoine_eutB"/>
    <property type="match status" value="1"/>
</dbReference>
<dbReference type="NCBIfam" id="NF005680">
    <property type="entry name" value="PRK07476.1"/>
    <property type="match status" value="1"/>
</dbReference>
<organism evidence="5 6">
    <name type="scientific">Hoeflea algicola</name>
    <dbReference type="NCBI Taxonomy" id="2983763"/>
    <lineage>
        <taxon>Bacteria</taxon>
        <taxon>Pseudomonadati</taxon>
        <taxon>Pseudomonadota</taxon>
        <taxon>Alphaproteobacteria</taxon>
        <taxon>Hyphomicrobiales</taxon>
        <taxon>Rhizobiaceae</taxon>
        <taxon>Hoeflea</taxon>
    </lineage>
</organism>
<dbReference type="InterPro" id="IPR001926">
    <property type="entry name" value="TrpB-like_PALP"/>
</dbReference>
<sequence>MNNQAFVTLEEIEQARLAIAGTIRPTLLNASPSLEELLGVPVSLKLEHQQITGSFKLRGASNAIAGLSDEEKRRGVVAVSTGNHGRGLAHAARKAGVRCIVCMSKLVPQAKIDGIKAQGAEVRIIGNSQDEAQLEVDRLIEEDGMTMLPPFDHRAIIAGQGTLGLELLEQIGDVTTVLVPLSGGGLISGVAAAIKAKRPEVRIIGVSMERGAAMHACLEAGKPIQVEELATLADSLGGGIGLDNQLTFAMTRDLVDDVVLVSETEIAAAIRHIYWQERQIVEGSGSVGVAAMLAGKIKSAGPVAAILSGGNIDMKQHHRIISGEDVDVTQEDT</sequence>
<dbReference type="InterPro" id="IPR036052">
    <property type="entry name" value="TrpB-like_PALP_sf"/>
</dbReference>
<evidence type="ECO:0000313" key="5">
    <source>
        <dbReference type="EMBL" id="MCY0148564.1"/>
    </source>
</evidence>
<name>A0ABT3ZB62_9HYPH</name>
<dbReference type="PANTHER" id="PTHR48078:SF6">
    <property type="entry name" value="L-THREONINE DEHYDRATASE CATABOLIC TDCB"/>
    <property type="match status" value="1"/>
</dbReference>
<evidence type="ECO:0000256" key="1">
    <source>
        <dbReference type="ARBA" id="ARBA00001933"/>
    </source>
</evidence>
<dbReference type="Pfam" id="PF00291">
    <property type="entry name" value="PALP"/>
    <property type="match status" value="1"/>
</dbReference>
<dbReference type="Proteomes" id="UP001073227">
    <property type="component" value="Unassembled WGS sequence"/>
</dbReference>
<evidence type="ECO:0000256" key="3">
    <source>
        <dbReference type="ARBA" id="ARBA00023239"/>
    </source>
</evidence>
<gene>
    <name evidence="5" type="primary">eutB</name>
    <name evidence="5" type="ORF">OEG84_12820</name>
</gene>
<keyword evidence="3 5" id="KW-0456">Lyase</keyword>
<comment type="caution">
    <text evidence="5">The sequence shown here is derived from an EMBL/GenBank/DDBJ whole genome shotgun (WGS) entry which is preliminary data.</text>
</comment>